<comment type="caution">
    <text evidence="4">The sequence shown here is derived from an EMBL/GenBank/DDBJ whole genome shotgun (WGS) entry which is preliminary data.</text>
</comment>
<reference evidence="4" key="2">
    <citation type="submission" date="2023-03" db="EMBL/GenBank/DDBJ databases">
        <authorList>
            <person name="Inwood S.N."/>
            <person name="Skelly J.G."/>
            <person name="Guhlin J."/>
            <person name="Harrop T.W.R."/>
            <person name="Goldson S.G."/>
            <person name="Dearden P.K."/>
        </authorList>
    </citation>
    <scope>NUCLEOTIDE SEQUENCE</scope>
    <source>
        <strain evidence="4">Irish</strain>
        <tissue evidence="4">Whole body</tissue>
    </source>
</reference>
<dbReference type="PROSITE" id="PS01209">
    <property type="entry name" value="LDLRA_1"/>
    <property type="match status" value="1"/>
</dbReference>
<evidence type="ECO:0000313" key="4">
    <source>
        <dbReference type="EMBL" id="KAK0173859.1"/>
    </source>
</evidence>
<dbReference type="GO" id="GO:0043410">
    <property type="term" value="P:positive regulation of MAPK cascade"/>
    <property type="evidence" value="ECO:0007669"/>
    <property type="project" value="TreeGrafter"/>
</dbReference>
<sequence length="463" mass="52488">MNEVPGFGVAPAKPSVGVPAGGWKPAQAQESNLDIRQEIAEYKLKDYNLRHCNQLLDQYCSSGTINIKKLSFHFDKNINEESNNYSLFTFYVSLGLALTLGNRPGVHNQRGQFRSRYDHRLKTFDRPIGGSGATATSIGKKESTSESDSSYRYTQEPEPYDLPPDWNVYNDENTRDPPDNELDNLHGGMNNFLLDQFTSEMLNTLNSNRHIMPNSGRNIIHNDEINSLSKHLIQQRQKQYNNNYKNNNNNNININKLSRSIDINNNDDLTSVKNHYYNLNGELNDEENELTTGSHKSSSSLWSMEDKDYPFRVDTMNEMRYPSRTIRAHARTIGKRNQATAGRRRMIDSRSSTSTSTTQHQQQPGGQSSSPSLGPGVSSPGGIASQFMLRAARGNRQYDVPQIECPPSEDGMERFACPTPDRMGRYRCIDDHVLCNGFFDCPLGEDEDRQSCMFYKTVSNYNV</sequence>
<evidence type="ECO:0000313" key="5">
    <source>
        <dbReference type="Proteomes" id="UP001168990"/>
    </source>
</evidence>
<proteinExistence type="predicted"/>
<dbReference type="GO" id="GO:0030297">
    <property type="term" value="F:transmembrane receptor protein tyrosine kinase activator activity"/>
    <property type="evidence" value="ECO:0007669"/>
    <property type="project" value="TreeGrafter"/>
</dbReference>
<dbReference type="PANTHER" id="PTHR21105">
    <property type="entry name" value="GH16255P"/>
    <property type="match status" value="1"/>
</dbReference>
<comment type="caution">
    <text evidence="2">Lacks conserved residue(s) required for the propagation of feature annotation.</text>
</comment>
<organism evidence="4 5">
    <name type="scientific">Microctonus aethiopoides</name>
    <dbReference type="NCBI Taxonomy" id="144406"/>
    <lineage>
        <taxon>Eukaryota</taxon>
        <taxon>Metazoa</taxon>
        <taxon>Ecdysozoa</taxon>
        <taxon>Arthropoda</taxon>
        <taxon>Hexapoda</taxon>
        <taxon>Insecta</taxon>
        <taxon>Pterygota</taxon>
        <taxon>Neoptera</taxon>
        <taxon>Endopterygota</taxon>
        <taxon>Hymenoptera</taxon>
        <taxon>Apocrita</taxon>
        <taxon>Ichneumonoidea</taxon>
        <taxon>Braconidae</taxon>
        <taxon>Euphorinae</taxon>
        <taxon>Microctonus</taxon>
    </lineage>
</organism>
<keyword evidence="5" id="KW-1185">Reference proteome</keyword>
<dbReference type="PANTHER" id="PTHR21105:SF0">
    <property type="entry name" value="GH16255P"/>
    <property type="match status" value="1"/>
</dbReference>
<dbReference type="InterPro" id="IPR023415">
    <property type="entry name" value="LDLR_class-A_CS"/>
</dbReference>
<dbReference type="Proteomes" id="UP001168990">
    <property type="component" value="Unassembled WGS sequence"/>
</dbReference>
<feature type="compositionally biased region" description="Low complexity" evidence="3">
    <location>
        <begin position="349"/>
        <end position="382"/>
    </location>
</feature>
<feature type="region of interest" description="Disordered" evidence="3">
    <location>
        <begin position="323"/>
        <end position="383"/>
    </location>
</feature>
<feature type="region of interest" description="Disordered" evidence="3">
    <location>
        <begin position="123"/>
        <end position="166"/>
    </location>
</feature>
<keyword evidence="1" id="KW-1015">Disulfide bond</keyword>
<dbReference type="PROSITE" id="PS50068">
    <property type="entry name" value="LDLRA_2"/>
    <property type="match status" value="1"/>
</dbReference>
<reference evidence="4" key="1">
    <citation type="journal article" date="2023" name="bioRxiv">
        <title>Scaffold-level genome assemblies of two parasitoid biocontrol wasps reveal the parthenogenesis mechanism and an associated novel virus.</title>
        <authorList>
            <person name="Inwood S."/>
            <person name="Skelly J."/>
            <person name="Guhlin J."/>
            <person name="Harrop T."/>
            <person name="Goldson S."/>
            <person name="Dearden P."/>
        </authorList>
    </citation>
    <scope>NUCLEOTIDE SEQUENCE</scope>
    <source>
        <strain evidence="4">Irish</strain>
        <tissue evidence="4">Whole body</tissue>
    </source>
</reference>
<accession>A0AA39KU51</accession>
<dbReference type="InterPro" id="IPR036055">
    <property type="entry name" value="LDL_receptor-like_sf"/>
</dbReference>
<dbReference type="CDD" id="cd00112">
    <property type="entry name" value="LDLa"/>
    <property type="match status" value="1"/>
</dbReference>
<dbReference type="InterPro" id="IPR002172">
    <property type="entry name" value="LDrepeatLR_classA_rpt"/>
</dbReference>
<dbReference type="AlphaFoldDB" id="A0AA39KU51"/>
<dbReference type="EMBL" id="JAQQBS010000002">
    <property type="protein sequence ID" value="KAK0173859.1"/>
    <property type="molecule type" value="Genomic_DNA"/>
</dbReference>
<feature type="region of interest" description="Disordered" evidence="3">
    <location>
        <begin position="283"/>
        <end position="302"/>
    </location>
</feature>
<dbReference type="Gene3D" id="4.10.400.10">
    <property type="entry name" value="Low-density Lipoprotein Receptor"/>
    <property type="match status" value="1"/>
</dbReference>
<evidence type="ECO:0000256" key="1">
    <source>
        <dbReference type="ARBA" id="ARBA00023157"/>
    </source>
</evidence>
<feature type="compositionally biased region" description="Polar residues" evidence="3">
    <location>
        <begin position="291"/>
        <end position="302"/>
    </location>
</feature>
<name>A0AA39KU51_9HYME</name>
<gene>
    <name evidence="4" type="ORF">PV328_007001</name>
</gene>
<dbReference type="GO" id="GO:0043195">
    <property type="term" value="C:terminal bouton"/>
    <property type="evidence" value="ECO:0007669"/>
    <property type="project" value="TreeGrafter"/>
</dbReference>
<evidence type="ECO:0000256" key="2">
    <source>
        <dbReference type="PROSITE-ProRule" id="PRU00124"/>
    </source>
</evidence>
<protein>
    <submittedName>
        <fullName evidence="4">Uncharacterized protein</fullName>
    </submittedName>
</protein>
<evidence type="ECO:0000256" key="3">
    <source>
        <dbReference type="SAM" id="MobiDB-lite"/>
    </source>
</evidence>